<organism evidence="1 2">
    <name type="scientific">Microcella alkaliphila</name>
    <dbReference type="NCBI Taxonomy" id="279828"/>
    <lineage>
        <taxon>Bacteria</taxon>
        <taxon>Bacillati</taxon>
        <taxon>Actinomycetota</taxon>
        <taxon>Actinomycetes</taxon>
        <taxon>Micrococcales</taxon>
        <taxon>Microbacteriaceae</taxon>
        <taxon>Microcella</taxon>
    </lineage>
</organism>
<dbReference type="EMBL" id="AP017315">
    <property type="protein sequence ID" value="BAU31147.1"/>
    <property type="molecule type" value="Genomic_DNA"/>
</dbReference>
<reference evidence="2" key="1">
    <citation type="submission" date="2015-12" db="EMBL/GenBank/DDBJ databases">
        <authorList>
            <person name="Shamseldin A."/>
            <person name="Moawad H."/>
            <person name="Abd El-Rahim W.M."/>
            <person name="Sadowsky M.J."/>
        </authorList>
    </citation>
    <scope>NUCLEOTIDE SEQUENCE [LARGE SCALE GENOMIC DNA]</scope>
    <source>
        <strain evidence="2">JAM AC0309</strain>
    </source>
</reference>
<dbReference type="AlphaFoldDB" id="A0A0U5BJW3"/>
<reference evidence="1 2" key="2">
    <citation type="submission" date="2016-01" db="EMBL/GenBank/DDBJ databases">
        <title>Microcella alkaliphila JAM AC0309 whole genome shotgun sequence.</title>
        <authorList>
            <person name="Kurata A."/>
            <person name="Hirose Y."/>
            <person name="Kishimoto N."/>
            <person name="Kobayashi T."/>
        </authorList>
    </citation>
    <scope>NUCLEOTIDE SEQUENCE [LARGE SCALE GENOMIC DNA]</scope>
    <source>
        <strain evidence="1 2">JAM AC0309</strain>
    </source>
</reference>
<name>A0A0U5BJW3_9MICO</name>
<dbReference type="Proteomes" id="UP000218965">
    <property type="component" value="Chromosome"/>
</dbReference>
<dbReference type="KEGG" id="malk:MalAC0309_0272"/>
<proteinExistence type="predicted"/>
<gene>
    <name evidence="1" type="ORF">MalAC0309_0272</name>
</gene>
<sequence>MEIRPSARKHGISDADIRHAIRHPRVYREVERDGDPQILIIGPAHDGRFLEIVIVPADGPTRVIHADNLRPKWYDLI</sequence>
<evidence type="ECO:0000313" key="1">
    <source>
        <dbReference type="EMBL" id="BAU31147.1"/>
    </source>
</evidence>
<dbReference type="RefSeq" id="WP_096420156.1">
    <property type="nucleotide sequence ID" value="NZ_AP017315.1"/>
</dbReference>
<dbReference type="Pfam" id="PF14076">
    <property type="entry name" value="DUF4258"/>
    <property type="match status" value="1"/>
</dbReference>
<evidence type="ECO:0000313" key="2">
    <source>
        <dbReference type="Proteomes" id="UP000218965"/>
    </source>
</evidence>
<protein>
    <recommendedName>
        <fullName evidence="3">DUF4258 domain-containing protein</fullName>
    </recommendedName>
</protein>
<dbReference type="InterPro" id="IPR025354">
    <property type="entry name" value="DUF4258"/>
</dbReference>
<evidence type="ECO:0008006" key="3">
    <source>
        <dbReference type="Google" id="ProtNLM"/>
    </source>
</evidence>
<dbReference type="OrthoDB" id="3577648at2"/>
<accession>A0A0U5BJW3</accession>